<dbReference type="Proteomes" id="UP000094336">
    <property type="component" value="Unassembled WGS sequence"/>
</dbReference>
<feature type="region of interest" description="Disordered" evidence="1">
    <location>
        <begin position="1"/>
        <end position="35"/>
    </location>
</feature>
<keyword evidence="3" id="KW-1185">Reference proteome</keyword>
<evidence type="ECO:0000313" key="3">
    <source>
        <dbReference type="Proteomes" id="UP000094336"/>
    </source>
</evidence>
<name>A0A1E3QLM8_9ASCO</name>
<evidence type="ECO:0000313" key="2">
    <source>
        <dbReference type="EMBL" id="ODQ78606.1"/>
    </source>
</evidence>
<dbReference type="RefSeq" id="XP_018983934.1">
    <property type="nucleotide sequence ID" value="XM_019129550.1"/>
</dbReference>
<dbReference type="GeneID" id="30147403"/>
<gene>
    <name evidence="2" type="ORF">BABINDRAFT_162806</name>
</gene>
<evidence type="ECO:0000256" key="1">
    <source>
        <dbReference type="SAM" id="MobiDB-lite"/>
    </source>
</evidence>
<dbReference type="EMBL" id="KV454435">
    <property type="protein sequence ID" value="ODQ78606.1"/>
    <property type="molecule type" value="Genomic_DNA"/>
</dbReference>
<dbReference type="STRING" id="984486.A0A1E3QLM8"/>
<dbReference type="AlphaFoldDB" id="A0A1E3QLM8"/>
<accession>A0A1E3QLM8</accession>
<reference evidence="3" key="1">
    <citation type="submission" date="2016-05" db="EMBL/GenBank/DDBJ databases">
        <title>Comparative genomics of biotechnologically important yeasts.</title>
        <authorList>
            <consortium name="DOE Joint Genome Institute"/>
            <person name="Riley R."/>
            <person name="Haridas S."/>
            <person name="Wolfe K.H."/>
            <person name="Lopes M.R."/>
            <person name="Hittinger C.T."/>
            <person name="Goker M."/>
            <person name="Salamov A."/>
            <person name="Wisecaver J."/>
            <person name="Long T.M."/>
            <person name="Aerts A.L."/>
            <person name="Barry K."/>
            <person name="Choi C."/>
            <person name="Clum A."/>
            <person name="Coughlan A.Y."/>
            <person name="Deshpande S."/>
            <person name="Douglass A.P."/>
            <person name="Hanson S.J."/>
            <person name="Klenk H.-P."/>
            <person name="Labutti K."/>
            <person name="Lapidus A."/>
            <person name="Lindquist E."/>
            <person name="Lipzen A."/>
            <person name="Meier-Kolthoff J.P."/>
            <person name="Ohm R.A."/>
            <person name="Otillar R.P."/>
            <person name="Pangilinan J."/>
            <person name="Peng Y."/>
            <person name="Rokas A."/>
            <person name="Rosa C.A."/>
            <person name="Scheuner C."/>
            <person name="Sibirny A.A."/>
            <person name="Slot J.C."/>
            <person name="Stielow J.B."/>
            <person name="Sun H."/>
            <person name="Kurtzman C.P."/>
            <person name="Blackwell M."/>
            <person name="Grigoriev I.V."/>
            <person name="Jeffries T.W."/>
        </authorList>
    </citation>
    <scope>NUCLEOTIDE SEQUENCE [LARGE SCALE GENOMIC DNA]</scope>
    <source>
        <strain evidence="3">NRRL Y-12698</strain>
    </source>
</reference>
<organism evidence="2 3">
    <name type="scientific">Babjeviella inositovora NRRL Y-12698</name>
    <dbReference type="NCBI Taxonomy" id="984486"/>
    <lineage>
        <taxon>Eukaryota</taxon>
        <taxon>Fungi</taxon>
        <taxon>Dikarya</taxon>
        <taxon>Ascomycota</taxon>
        <taxon>Saccharomycotina</taxon>
        <taxon>Pichiomycetes</taxon>
        <taxon>Serinales incertae sedis</taxon>
        <taxon>Babjeviella</taxon>
    </lineage>
</organism>
<dbReference type="OrthoDB" id="3980520at2759"/>
<proteinExistence type="predicted"/>
<sequence>MCKARPNALPTKFGGPTSKTGLKVSGSPHPTSLSKKFPLSRPTLKSITAAPQHIPYTVGQPQSHILHFRSKNSLLTKVDFINLLPSVEQSIYNTAELPNQRLEFEVVKARKPETLLFDNGYYLIFPSYEQACVFWSETFGKQLSGKEFRLVFASLSEHYQCIHSETLGEVLPVLQSYLPELPAYFSHSEWETGYHPQAPRLVVKRTQCALVRNLPFHVTADSIRNTLWDYDFYNTPRSLQSLLKGEKLTMEPTQHIFQHRKSNSNIWLLRFANHSNATRFVRSFNGTQWYANNNIALNNFFKLSGKRVSETGESVTEEYATEHDEGKYTEPLLCEILD</sequence>
<protein>
    <submittedName>
        <fullName evidence="2">Uncharacterized protein</fullName>
    </submittedName>
</protein>